<dbReference type="PANTHER" id="PTHR30093">
    <property type="entry name" value="GENERAL SECRETION PATHWAY PROTEIN G"/>
    <property type="match status" value="1"/>
</dbReference>
<dbReference type="STRING" id="1940790.L21SP3_01845"/>
<dbReference type="Proteomes" id="UP000188273">
    <property type="component" value="Chromosome"/>
</dbReference>
<dbReference type="AlphaFoldDB" id="A0A1Q2HS17"/>
<dbReference type="EMBL" id="CP019633">
    <property type="protein sequence ID" value="AQQ10023.1"/>
    <property type="molecule type" value="Genomic_DNA"/>
</dbReference>
<dbReference type="GO" id="GO:0015627">
    <property type="term" value="C:type II protein secretion system complex"/>
    <property type="evidence" value="ECO:0007669"/>
    <property type="project" value="InterPro"/>
</dbReference>
<dbReference type="Pfam" id="PF07963">
    <property type="entry name" value="N_methyl"/>
    <property type="match status" value="1"/>
</dbReference>
<accession>A0A1Q2HS17</accession>
<evidence type="ECO:0000313" key="3">
    <source>
        <dbReference type="Proteomes" id="UP000188273"/>
    </source>
</evidence>
<reference evidence="3" key="1">
    <citation type="submission" date="2017-02" db="EMBL/GenBank/DDBJ databases">
        <title>Comparative genomics and description of representatives of a novel lineage of planctomycetes thriving in anoxic sediments.</title>
        <authorList>
            <person name="Spring S."/>
            <person name="Bunk B."/>
            <person name="Sproer C."/>
            <person name="Klenk H.-P."/>
        </authorList>
    </citation>
    <scope>NUCLEOTIDE SEQUENCE [LARGE SCALE GENOMIC DNA]</scope>
    <source>
        <strain evidence="3">L21-RPul-D3</strain>
    </source>
</reference>
<keyword evidence="1" id="KW-0488">Methylation</keyword>
<gene>
    <name evidence="2" type="primary">xcpT_9</name>
    <name evidence="2" type="ORF">L21SP3_01845</name>
</gene>
<evidence type="ECO:0000256" key="1">
    <source>
        <dbReference type="ARBA" id="ARBA00022481"/>
    </source>
</evidence>
<dbReference type="PRINTS" id="PR00813">
    <property type="entry name" value="BCTERIALGSPG"/>
</dbReference>
<dbReference type="GO" id="GO:0015628">
    <property type="term" value="P:protein secretion by the type II secretion system"/>
    <property type="evidence" value="ECO:0007669"/>
    <property type="project" value="InterPro"/>
</dbReference>
<dbReference type="PANTHER" id="PTHR30093:SF2">
    <property type="entry name" value="TYPE II SECRETION SYSTEM PROTEIN H"/>
    <property type="match status" value="1"/>
</dbReference>
<protein>
    <submittedName>
        <fullName evidence="2">PilD-dependent protein PddA</fullName>
    </submittedName>
</protein>
<dbReference type="SUPFAM" id="SSF54523">
    <property type="entry name" value="Pili subunits"/>
    <property type="match status" value="1"/>
</dbReference>
<dbReference type="NCBIfam" id="TIGR02532">
    <property type="entry name" value="IV_pilin_GFxxxE"/>
    <property type="match status" value="1"/>
</dbReference>
<keyword evidence="3" id="KW-1185">Reference proteome</keyword>
<sequence>MKKAFTLIELLVVISIIALLMAILMPALGRAREQAKNVVCKTNMHGAVVGLNAYHADNYDYPKHPCAHVRPNALARNKTYNPQDPENSDTYTYKYLKGYIDDVGVFNCPLSGFDETDIAMNAGGEPLTYQEAYQNKNDWFHKSNNKILNCSYALYWNYKPYKNNPGGFEGPGKSSQSQSSLLISDYFAYYNQLRPSQSWVCTHKLEGGSLTRSDGMPYYALKDESPGQWVTTDSEGFTVLKENSPFDDIKLNCGYTDGSVKSIKGSDTMRQRAYAGADAWCEHFMPSKRRW</sequence>
<evidence type="ECO:0000313" key="2">
    <source>
        <dbReference type="EMBL" id="AQQ10023.1"/>
    </source>
</evidence>
<dbReference type="RefSeq" id="WP_077540877.1">
    <property type="nucleotide sequence ID" value="NZ_CP019633.1"/>
</dbReference>
<dbReference type="InterPro" id="IPR012902">
    <property type="entry name" value="N_methyl_site"/>
</dbReference>
<name>A0A1Q2HS17_9BACT</name>
<dbReference type="Gene3D" id="3.30.700.10">
    <property type="entry name" value="Glycoprotein, Type 4 Pilin"/>
    <property type="match status" value="1"/>
</dbReference>
<dbReference type="InterPro" id="IPR000983">
    <property type="entry name" value="Bac_GSPG_pilin"/>
</dbReference>
<organism evidence="2 3">
    <name type="scientific">Sedimentisphaera cyanobacteriorum</name>
    <dbReference type="NCBI Taxonomy" id="1940790"/>
    <lineage>
        <taxon>Bacteria</taxon>
        <taxon>Pseudomonadati</taxon>
        <taxon>Planctomycetota</taxon>
        <taxon>Phycisphaerae</taxon>
        <taxon>Sedimentisphaerales</taxon>
        <taxon>Sedimentisphaeraceae</taxon>
        <taxon>Sedimentisphaera</taxon>
    </lineage>
</organism>
<proteinExistence type="predicted"/>
<dbReference type="KEGG" id="pbu:L21SP3_01845"/>
<dbReference type="InterPro" id="IPR045584">
    <property type="entry name" value="Pilin-like"/>
</dbReference>